<proteinExistence type="predicted"/>
<reference evidence="1" key="1">
    <citation type="submission" date="2015-01" db="EMBL/GenBank/DDBJ databases">
        <authorList>
            <person name="Durling Mikael"/>
        </authorList>
    </citation>
    <scope>NUCLEOTIDE SEQUENCE</scope>
</reference>
<name>A0A0B7JQL6_BIOOC</name>
<dbReference type="AlphaFoldDB" id="A0A0B7JQL6"/>
<gene>
    <name evidence="1" type="ORF">BN869_000001070_1</name>
</gene>
<sequence>MQLRGATGGRLSLPEPRTKQYDWLSGRFDHRDVVILSRGLFGCSNISLGFRVYKGPTSSAGLLRSTP</sequence>
<organism evidence="1">
    <name type="scientific">Bionectria ochroleuca</name>
    <name type="common">Gliocladium roseum</name>
    <dbReference type="NCBI Taxonomy" id="29856"/>
    <lineage>
        <taxon>Eukaryota</taxon>
        <taxon>Fungi</taxon>
        <taxon>Dikarya</taxon>
        <taxon>Ascomycota</taxon>
        <taxon>Pezizomycotina</taxon>
        <taxon>Sordariomycetes</taxon>
        <taxon>Hypocreomycetidae</taxon>
        <taxon>Hypocreales</taxon>
        <taxon>Bionectriaceae</taxon>
        <taxon>Clonostachys</taxon>
    </lineage>
</organism>
<accession>A0A0B7JQL6</accession>
<protein>
    <submittedName>
        <fullName evidence="1">Uncharacterized protein</fullName>
    </submittedName>
</protein>
<evidence type="ECO:0000313" key="1">
    <source>
        <dbReference type="EMBL" id="CEO45015.1"/>
    </source>
</evidence>
<dbReference type="EMBL" id="CDPU01000002">
    <property type="protein sequence ID" value="CEO45015.1"/>
    <property type="molecule type" value="Genomic_DNA"/>
</dbReference>